<dbReference type="Pfam" id="PF13641">
    <property type="entry name" value="Glyco_tranf_2_3"/>
    <property type="match status" value="1"/>
</dbReference>
<dbReference type="OrthoDB" id="3734530at2"/>
<feature type="transmembrane region" description="Helical" evidence="1">
    <location>
        <begin position="478"/>
        <end position="499"/>
    </location>
</feature>
<feature type="transmembrane region" description="Helical" evidence="1">
    <location>
        <begin position="654"/>
        <end position="675"/>
    </location>
</feature>
<dbReference type="PANTHER" id="PTHR43179">
    <property type="entry name" value="RHAMNOSYLTRANSFERASE WBBL"/>
    <property type="match status" value="1"/>
</dbReference>
<feature type="transmembrane region" description="Helical" evidence="1">
    <location>
        <begin position="255"/>
        <end position="274"/>
    </location>
</feature>
<dbReference type="AlphaFoldDB" id="A0A1H6X1U7"/>
<feature type="transmembrane region" description="Helical" evidence="1">
    <location>
        <begin position="450"/>
        <end position="471"/>
    </location>
</feature>
<feature type="transmembrane region" description="Helical" evidence="1">
    <location>
        <begin position="760"/>
        <end position="779"/>
    </location>
</feature>
<feature type="transmembrane region" description="Helical" evidence="1">
    <location>
        <begin position="547"/>
        <end position="580"/>
    </location>
</feature>
<reference evidence="3" key="1">
    <citation type="submission" date="2016-10" db="EMBL/GenBank/DDBJ databases">
        <authorList>
            <person name="Varghese N."/>
        </authorList>
    </citation>
    <scope>NUCLEOTIDE SEQUENCE [LARGE SCALE GENOMIC DNA]</scope>
    <source>
        <strain evidence="3">DSM 24868</strain>
    </source>
</reference>
<proteinExistence type="predicted"/>
<feature type="transmembrane region" description="Helical" evidence="1">
    <location>
        <begin position="720"/>
        <end position="739"/>
    </location>
</feature>
<evidence type="ECO:0000313" key="3">
    <source>
        <dbReference type="Proteomes" id="UP000183315"/>
    </source>
</evidence>
<dbReference type="Gene3D" id="3.90.550.10">
    <property type="entry name" value="Spore Coat Polysaccharide Biosynthesis Protein SpsA, Chain A"/>
    <property type="match status" value="1"/>
</dbReference>
<dbReference type="STRING" id="1043493.SAMN05421637_1147"/>
<dbReference type="SUPFAM" id="SSF53448">
    <property type="entry name" value="Nucleotide-diphospho-sugar transferases"/>
    <property type="match status" value="1"/>
</dbReference>
<dbReference type="PANTHER" id="PTHR43179:SF7">
    <property type="entry name" value="RHAMNOSYLTRANSFERASE WBBL"/>
    <property type="match status" value="1"/>
</dbReference>
<feature type="transmembrane region" description="Helical" evidence="1">
    <location>
        <begin position="369"/>
        <end position="392"/>
    </location>
</feature>
<dbReference type="eggNOG" id="COG1216">
    <property type="taxonomic scope" value="Bacteria"/>
</dbReference>
<keyword evidence="1" id="KW-0472">Membrane</keyword>
<accession>A0A1H6X1U7</accession>
<dbReference type="RefSeq" id="WP_042216809.1">
    <property type="nucleotide sequence ID" value="NZ_BBLU01000022.1"/>
</dbReference>
<dbReference type="Proteomes" id="UP000183315">
    <property type="component" value="Unassembled WGS sequence"/>
</dbReference>
<name>A0A1H6X1U7_9MICO</name>
<keyword evidence="3" id="KW-1185">Reference proteome</keyword>
<dbReference type="EMBL" id="FNZI01000002">
    <property type="protein sequence ID" value="SEJ20587.1"/>
    <property type="molecule type" value="Genomic_DNA"/>
</dbReference>
<feature type="transmembrane region" description="Helical" evidence="1">
    <location>
        <begin position="682"/>
        <end position="700"/>
    </location>
</feature>
<protein>
    <submittedName>
        <fullName evidence="2">Glycosyltransferase, GT2 family</fullName>
    </submittedName>
</protein>
<keyword evidence="1" id="KW-0812">Transmembrane</keyword>
<sequence>MSPARLLVRAIVVSDGRTTHLADVLASIAAQTLRPDIVHVALPLDAPRPPTPDGLVIDWRDTARSYTRSIGLILAEHPAHPQEYLWLLHDDTAALPEALAQLVATAKKRTAAAVVAPAHVRWDDPTRLVNLGVTTTRVGARRIDLVEQDDINQGQYDERDDVLAASIAAALVRRDVWDAFGGLEPAYRGYGDSLHFCRRAWRAGHDVVIVPSAKVRHSQDGLRGVRQRSSRGTDATYGLRRTGEWVHALAWSRPLMVPVLLLWTFLSAATRAVLRIAQNESRMVGADLAVPWRVLARLPKVPGMRARIRRGSTRPATAVAPFLVGTRAVISHVRSRELHAYDRWRAQSAPSDMVRFELERAAARRRTGLGIVVVLAIAASVALHGTWLSAIASGRMLAGRALGVTDVPVDALWERTWSGWSTTGFGSPALDGSFSALLLPLAALPGGLRVWIGVLLGMGVALATASAWFALGAATRSVWARGLGAFAYGLWPLHLQAIADGRVGPVIAHVMLPWFAMGLARAAGWHRGEAVGGGEEFPARRLPSPSAAMGAAFSLAVVVVAAPVLLLPLVLVVLVAGAFAGTARWRVWSAAVPALVVSGPALVAAWTAGPLTADAWAILARENGPALVSEAVEPWRIVLGLTAEPLGTPGLPGLPGTVVVGAIGLAVVLAAAVAVGSGRAPWAVAGGMLVAALGVVTAAAAQSTVVVTGAVTGEAPANGFAGPGSTLVVAGLLGAAAAASSRLWTRGEGRGRAAVRTSTSVAAVLMAGVIVATVVVEAWPGREERGDVHPVEATVLPLVAALEQELSTRQRVLVLTDTDEGVDYTVLESDGTVVLDGRAQPAVDALVTVPQGATAATLADTVATLAGAGADATPLLADWGVGVIVAAPGSTMIASSLSQLPELDLIGASEVGTSYRVSRAGSDVPVSRAWVDRGGDIVPADADSWSGAIARTAGGDGTLVIAAPADERWIAESGGVALASVDDALGRAAFSVPAGAGEVTYRYEDHDHRLWWWAALVTVAWAVVGMIPLHDRRFQAVRR</sequence>
<dbReference type="GO" id="GO:0016740">
    <property type="term" value="F:transferase activity"/>
    <property type="evidence" value="ECO:0007669"/>
    <property type="project" value="UniProtKB-KW"/>
</dbReference>
<evidence type="ECO:0000313" key="2">
    <source>
        <dbReference type="EMBL" id="SEJ20587.1"/>
    </source>
</evidence>
<evidence type="ECO:0000256" key="1">
    <source>
        <dbReference type="SAM" id="Phobius"/>
    </source>
</evidence>
<feature type="transmembrane region" description="Helical" evidence="1">
    <location>
        <begin position="1010"/>
        <end position="1029"/>
    </location>
</feature>
<feature type="transmembrane region" description="Helical" evidence="1">
    <location>
        <begin position="587"/>
        <end position="606"/>
    </location>
</feature>
<keyword evidence="2" id="KW-0808">Transferase</keyword>
<dbReference type="InterPro" id="IPR029044">
    <property type="entry name" value="Nucleotide-diphossugar_trans"/>
</dbReference>
<keyword evidence="1" id="KW-1133">Transmembrane helix</keyword>
<organism evidence="2 3">
    <name type="scientific">Demequina mangrovi</name>
    <dbReference type="NCBI Taxonomy" id="1043493"/>
    <lineage>
        <taxon>Bacteria</taxon>
        <taxon>Bacillati</taxon>
        <taxon>Actinomycetota</taxon>
        <taxon>Actinomycetes</taxon>
        <taxon>Micrococcales</taxon>
        <taxon>Demequinaceae</taxon>
        <taxon>Demequina</taxon>
    </lineage>
</organism>
<gene>
    <name evidence="2" type="ORF">SAMN05421637_1147</name>
</gene>